<dbReference type="GO" id="GO:0046983">
    <property type="term" value="F:protein dimerization activity"/>
    <property type="evidence" value="ECO:0007669"/>
    <property type="project" value="InterPro"/>
</dbReference>
<dbReference type="EMBL" id="JAAXOW010000003">
    <property type="protein sequence ID" value="NKX93703.1"/>
    <property type="molecule type" value="Genomic_DNA"/>
</dbReference>
<feature type="region of interest" description="Disordered" evidence="10">
    <location>
        <begin position="1"/>
        <end position="63"/>
    </location>
</feature>
<dbReference type="InterPro" id="IPR003594">
    <property type="entry name" value="HATPase_dom"/>
</dbReference>
<dbReference type="InterPro" id="IPR055558">
    <property type="entry name" value="DUF7134"/>
</dbReference>
<keyword evidence="4" id="KW-0808">Transferase</keyword>
<feature type="region of interest" description="Disordered" evidence="10">
    <location>
        <begin position="493"/>
        <end position="512"/>
    </location>
</feature>
<feature type="transmembrane region" description="Helical" evidence="11">
    <location>
        <begin position="205"/>
        <end position="226"/>
    </location>
</feature>
<feature type="transmembrane region" description="Helical" evidence="11">
    <location>
        <begin position="152"/>
        <end position="169"/>
    </location>
</feature>
<evidence type="ECO:0000256" key="4">
    <source>
        <dbReference type="ARBA" id="ARBA00022679"/>
    </source>
</evidence>
<dbReference type="PANTHER" id="PTHR24421:SF10">
    <property type="entry name" value="NITRATE_NITRITE SENSOR PROTEIN NARQ"/>
    <property type="match status" value="1"/>
</dbReference>
<dbReference type="GO" id="GO:0005524">
    <property type="term" value="F:ATP binding"/>
    <property type="evidence" value="ECO:0007669"/>
    <property type="project" value="UniProtKB-KW"/>
</dbReference>
<keyword evidence="11" id="KW-1133">Transmembrane helix</keyword>
<protein>
    <recommendedName>
        <fullName evidence="2">histidine kinase</fullName>
        <ecNumber evidence="2">2.7.13.3</ecNumber>
    </recommendedName>
</protein>
<dbReference type="CDD" id="cd16917">
    <property type="entry name" value="HATPase_UhpB-NarQ-NarX-like"/>
    <property type="match status" value="1"/>
</dbReference>
<keyword evidence="9" id="KW-0175">Coiled coil</keyword>
<keyword evidence="6 13" id="KW-0418">Kinase</keyword>
<evidence type="ECO:0000256" key="8">
    <source>
        <dbReference type="ARBA" id="ARBA00023012"/>
    </source>
</evidence>
<evidence type="ECO:0000313" key="13">
    <source>
        <dbReference type="EMBL" id="NKX93703.1"/>
    </source>
</evidence>
<reference evidence="13 14" key="1">
    <citation type="submission" date="2020-04" db="EMBL/GenBank/DDBJ databases">
        <title>MicrobeNet Type strains.</title>
        <authorList>
            <person name="Nicholson A.C."/>
        </authorList>
    </citation>
    <scope>NUCLEOTIDE SEQUENCE [LARGE SCALE GENOMIC DNA]</scope>
    <source>
        <strain evidence="13 14">ATCC BAA-789</strain>
    </source>
</reference>
<evidence type="ECO:0000313" key="14">
    <source>
        <dbReference type="Proteomes" id="UP000774283"/>
    </source>
</evidence>
<evidence type="ECO:0000256" key="7">
    <source>
        <dbReference type="ARBA" id="ARBA00022840"/>
    </source>
</evidence>
<evidence type="ECO:0000256" key="1">
    <source>
        <dbReference type="ARBA" id="ARBA00000085"/>
    </source>
</evidence>
<dbReference type="GO" id="GO:0016020">
    <property type="term" value="C:membrane"/>
    <property type="evidence" value="ECO:0007669"/>
    <property type="project" value="InterPro"/>
</dbReference>
<evidence type="ECO:0000256" key="10">
    <source>
        <dbReference type="SAM" id="MobiDB-lite"/>
    </source>
</evidence>
<evidence type="ECO:0000256" key="9">
    <source>
        <dbReference type="SAM" id="Coils"/>
    </source>
</evidence>
<comment type="caution">
    <text evidence="13">The sequence shown here is derived from an EMBL/GenBank/DDBJ whole genome shotgun (WGS) entry which is preliminary data.</text>
</comment>
<dbReference type="Gene3D" id="3.30.565.10">
    <property type="entry name" value="Histidine kinase-like ATPase, C-terminal domain"/>
    <property type="match status" value="1"/>
</dbReference>
<feature type="region of interest" description="Disordered" evidence="10">
    <location>
        <begin position="326"/>
        <end position="367"/>
    </location>
</feature>
<organism evidence="13 14">
    <name type="scientific">Sanguibacter hominis ATCC BAA-789</name>
    <dbReference type="NCBI Taxonomy" id="1312740"/>
    <lineage>
        <taxon>Bacteria</taxon>
        <taxon>Bacillati</taxon>
        <taxon>Actinomycetota</taxon>
        <taxon>Actinomycetes</taxon>
        <taxon>Micrococcales</taxon>
        <taxon>Sanguibacteraceae</taxon>
        <taxon>Sanguibacter</taxon>
    </lineage>
</organism>
<gene>
    <name evidence="13" type="ORF">HF995_10560</name>
</gene>
<dbReference type="SUPFAM" id="SSF55874">
    <property type="entry name" value="ATPase domain of HSP90 chaperone/DNA topoisomerase II/histidine kinase"/>
    <property type="match status" value="1"/>
</dbReference>
<evidence type="ECO:0000256" key="6">
    <source>
        <dbReference type="ARBA" id="ARBA00022777"/>
    </source>
</evidence>
<evidence type="ECO:0000256" key="5">
    <source>
        <dbReference type="ARBA" id="ARBA00022741"/>
    </source>
</evidence>
<dbReference type="Proteomes" id="UP000774283">
    <property type="component" value="Unassembled WGS sequence"/>
</dbReference>
<keyword evidence="7" id="KW-0067">ATP-binding</keyword>
<evidence type="ECO:0000256" key="2">
    <source>
        <dbReference type="ARBA" id="ARBA00012438"/>
    </source>
</evidence>
<feature type="transmembrane region" description="Helical" evidence="11">
    <location>
        <begin position="87"/>
        <end position="107"/>
    </location>
</feature>
<name>A0A9X5FCT2_9MICO</name>
<keyword evidence="11" id="KW-0472">Membrane</keyword>
<dbReference type="GO" id="GO:0000155">
    <property type="term" value="F:phosphorelay sensor kinase activity"/>
    <property type="evidence" value="ECO:0007669"/>
    <property type="project" value="InterPro"/>
</dbReference>
<dbReference type="EC" id="2.7.13.3" evidence="2"/>
<dbReference type="SMART" id="SM00387">
    <property type="entry name" value="HATPase_c"/>
    <property type="match status" value="1"/>
</dbReference>
<evidence type="ECO:0000256" key="3">
    <source>
        <dbReference type="ARBA" id="ARBA00022553"/>
    </source>
</evidence>
<keyword evidence="3" id="KW-0597">Phosphoprotein</keyword>
<keyword evidence="14" id="KW-1185">Reference proteome</keyword>
<dbReference type="Pfam" id="PF23539">
    <property type="entry name" value="DUF7134"/>
    <property type="match status" value="1"/>
</dbReference>
<comment type="catalytic activity">
    <reaction evidence="1">
        <text>ATP + protein L-histidine = ADP + protein N-phospho-L-histidine.</text>
        <dbReference type="EC" id="2.7.13.3"/>
    </reaction>
</comment>
<feature type="transmembrane region" description="Helical" evidence="11">
    <location>
        <begin position="128"/>
        <end position="146"/>
    </location>
</feature>
<feature type="transmembrane region" description="Helical" evidence="11">
    <location>
        <begin position="176"/>
        <end position="199"/>
    </location>
</feature>
<sequence length="512" mass="53926">MLGHESLKTSPRSRKEPGLSHVAPPSCRARHAVHPRTYQPRPHVGPQDDAASSARTYAGRVPDPTYPTPWRAAPAPVRRVPWHERNALWIDSILTLTVLFFTVLVYGNAGRELVYSVALLAPLAVRRRYPVVSVVLVYLAGVPLALSDASAALPFGVVAIPVALYSVTLHGPRWSYLTAFLSGLVGCAILSANAALLSGDPTGEGIVTAFIVMFTSSMVLVTSWAFGLMRRSRRDTIAALVDRADRLERERDQQAQLATSAERTRIAREMHDIVAHSLSVIIAQADGGRYAAATDPDAAARTLGTIAETGRDALADMRRLLGVLRADDPSSSSGRLGGQPGLERPGPAGAPVADGAERTPQPASGDLETLVEQVRASGVDVSYVRMGTPRQLPPGVGLSVYRVCQESLTNVLKHAGPSASVTVLLRWDATQLTLDVTDDGRGAAASSDGAGHGLVGMRERATMFGGSLSAGPRPGGGFRVHLELPVPPVTVRPGAAPAYPDAAGVPTPGSTP</sequence>
<feature type="compositionally biased region" description="Low complexity" evidence="10">
    <location>
        <begin position="493"/>
        <end position="506"/>
    </location>
</feature>
<dbReference type="PANTHER" id="PTHR24421">
    <property type="entry name" value="NITRATE/NITRITE SENSOR PROTEIN NARX-RELATED"/>
    <property type="match status" value="1"/>
</dbReference>
<dbReference type="InterPro" id="IPR011712">
    <property type="entry name" value="Sig_transdc_His_kin_sub3_dim/P"/>
</dbReference>
<dbReference type="Pfam" id="PF07730">
    <property type="entry name" value="HisKA_3"/>
    <property type="match status" value="1"/>
</dbReference>
<dbReference type="AlphaFoldDB" id="A0A9X5FCT2"/>
<keyword evidence="11" id="KW-0812">Transmembrane</keyword>
<dbReference type="InterPro" id="IPR050482">
    <property type="entry name" value="Sensor_HK_TwoCompSys"/>
</dbReference>
<proteinExistence type="predicted"/>
<evidence type="ECO:0000259" key="12">
    <source>
        <dbReference type="SMART" id="SM00387"/>
    </source>
</evidence>
<evidence type="ECO:0000256" key="11">
    <source>
        <dbReference type="SAM" id="Phobius"/>
    </source>
</evidence>
<feature type="compositionally biased region" description="Low complexity" evidence="10">
    <location>
        <begin position="345"/>
        <end position="354"/>
    </location>
</feature>
<feature type="domain" description="Histidine kinase/HSP90-like ATPase" evidence="12">
    <location>
        <begin position="395"/>
        <end position="488"/>
    </location>
</feature>
<dbReference type="Gene3D" id="1.20.5.1930">
    <property type="match status" value="1"/>
</dbReference>
<dbReference type="Pfam" id="PF02518">
    <property type="entry name" value="HATPase_c"/>
    <property type="match status" value="1"/>
</dbReference>
<keyword evidence="5" id="KW-0547">Nucleotide-binding</keyword>
<feature type="coiled-coil region" evidence="9">
    <location>
        <begin position="237"/>
        <end position="264"/>
    </location>
</feature>
<keyword evidence="8" id="KW-0902">Two-component regulatory system</keyword>
<accession>A0A9X5FCT2</accession>
<dbReference type="InterPro" id="IPR036890">
    <property type="entry name" value="HATPase_C_sf"/>
</dbReference>